<evidence type="ECO:0000313" key="3">
    <source>
        <dbReference type="Proteomes" id="UP000006757"/>
    </source>
</evidence>
<evidence type="ECO:0000313" key="2">
    <source>
        <dbReference type="EMBL" id="EKD01860.1"/>
    </source>
</evidence>
<dbReference type="HOGENOM" id="CLU_1046576_0_0_1"/>
<dbReference type="OrthoDB" id="274752at2759"/>
<feature type="compositionally biased region" description="Polar residues" evidence="1">
    <location>
        <begin position="129"/>
        <end position="154"/>
    </location>
</feature>
<dbReference type="EMBL" id="AMBO01000310">
    <property type="protein sequence ID" value="EKD01860.1"/>
    <property type="molecule type" value="Genomic_DNA"/>
</dbReference>
<organism evidence="2 3">
    <name type="scientific">Trichosporon asahii var. asahii (strain CBS 8904)</name>
    <name type="common">Yeast</name>
    <dbReference type="NCBI Taxonomy" id="1220162"/>
    <lineage>
        <taxon>Eukaryota</taxon>
        <taxon>Fungi</taxon>
        <taxon>Dikarya</taxon>
        <taxon>Basidiomycota</taxon>
        <taxon>Agaricomycotina</taxon>
        <taxon>Tremellomycetes</taxon>
        <taxon>Trichosporonales</taxon>
        <taxon>Trichosporonaceae</taxon>
        <taxon>Trichosporon</taxon>
    </lineage>
</organism>
<reference evidence="2 3" key="1">
    <citation type="journal article" date="2012" name="Eukaryot. Cell">
        <title>Genome sequence of the Trichosporon asahii environmental strain CBS 8904.</title>
        <authorList>
            <person name="Yang R.Y."/>
            <person name="Li H.T."/>
            <person name="Zhu H."/>
            <person name="Zhou G.P."/>
            <person name="Wang M."/>
            <person name="Wang L."/>
        </authorList>
    </citation>
    <scope>NUCLEOTIDE SEQUENCE [LARGE SCALE GENOMIC DNA]</scope>
    <source>
        <strain evidence="2 3">CBS 8904</strain>
    </source>
</reference>
<sequence length="266" mass="29698">MLFRLTVGIPLRAAWRVHQRHRHDMRQNDECTESEIGPRGFSTPRNENRQITKLWARRARNRQRARPHRSCRHHASGIVRDAVMMLELQEMVLQAGTAESGIGLCGVPRIYGDHALAPTAHRSARRQAACSSPARSRSTPQGSGQITNFTQAQRTPALARQFSASAQRGDLVKDMYLNQLKNYKAPATSKADAEQHVRKFTAPEPPKAPELPSDLAADMSAFDAQNPTIGGPKKAVKAEKTESDGMTADQYLKFLEQPLPKEEKHH</sequence>
<dbReference type="Proteomes" id="UP000006757">
    <property type="component" value="Unassembled WGS sequence"/>
</dbReference>
<name>K1VD04_TRIAC</name>
<dbReference type="Pfam" id="PF10775">
    <property type="entry name" value="ATP_sub_h"/>
    <property type="match status" value="1"/>
</dbReference>
<feature type="region of interest" description="Disordered" evidence="1">
    <location>
        <begin position="122"/>
        <end position="154"/>
    </location>
</feature>
<evidence type="ECO:0000256" key="1">
    <source>
        <dbReference type="SAM" id="MobiDB-lite"/>
    </source>
</evidence>
<dbReference type="STRING" id="1220162.K1VD04"/>
<dbReference type="PANTHER" id="PTHR28207:SF1">
    <property type="entry name" value="ATP SYNTHASE SUBUNIT H, MITOCHONDRIAL"/>
    <property type="match status" value="1"/>
</dbReference>
<accession>K1VD04</accession>
<comment type="caution">
    <text evidence="2">The sequence shown here is derived from an EMBL/GenBank/DDBJ whole genome shotgun (WGS) entry which is preliminary data.</text>
</comment>
<dbReference type="eggNOG" id="ENOG502S9H2">
    <property type="taxonomic scope" value="Eukaryota"/>
</dbReference>
<dbReference type="PANTHER" id="PTHR28207">
    <property type="entry name" value="ATP SYNTHASE SUBUNIT H, MITOCHONDRIAL"/>
    <property type="match status" value="1"/>
</dbReference>
<gene>
    <name evidence="2" type="ORF">A1Q2_03923</name>
</gene>
<feature type="region of interest" description="Disordered" evidence="1">
    <location>
        <begin position="223"/>
        <end position="249"/>
    </location>
</feature>
<feature type="region of interest" description="Disordered" evidence="1">
    <location>
        <begin position="26"/>
        <end position="45"/>
    </location>
</feature>
<proteinExistence type="predicted"/>
<protein>
    <submittedName>
        <fullName evidence="2">Uncharacterized protein</fullName>
    </submittedName>
</protein>
<dbReference type="InParanoid" id="K1VD04"/>
<dbReference type="AlphaFoldDB" id="K1VD04"/>
<keyword evidence="3" id="KW-1185">Reference proteome</keyword>
<dbReference type="InterPro" id="IPR019711">
    <property type="entry name" value="ATP_synth_F0_suH"/>
</dbReference>
<dbReference type="GO" id="GO:0046933">
    <property type="term" value="F:proton-transporting ATP synthase activity, rotational mechanism"/>
    <property type="evidence" value="ECO:0007669"/>
    <property type="project" value="TreeGrafter"/>
</dbReference>